<proteinExistence type="predicted"/>
<keyword evidence="1" id="KW-0732">Signal</keyword>
<dbReference type="EMBL" id="GIFC01009333">
    <property type="protein sequence ID" value="MXU91416.1"/>
    <property type="molecule type" value="Transcribed_RNA"/>
</dbReference>
<accession>A0A6B0UP67</accession>
<feature type="chain" id="PRO_5025570371" evidence="1">
    <location>
        <begin position="18"/>
        <end position="122"/>
    </location>
</feature>
<evidence type="ECO:0000313" key="2">
    <source>
        <dbReference type="EMBL" id="MXU91416.1"/>
    </source>
</evidence>
<evidence type="ECO:0000256" key="1">
    <source>
        <dbReference type="SAM" id="SignalP"/>
    </source>
</evidence>
<organism evidence="2">
    <name type="scientific">Ixodes ricinus</name>
    <name type="common">Common tick</name>
    <name type="synonym">Acarus ricinus</name>
    <dbReference type="NCBI Taxonomy" id="34613"/>
    <lineage>
        <taxon>Eukaryota</taxon>
        <taxon>Metazoa</taxon>
        <taxon>Ecdysozoa</taxon>
        <taxon>Arthropoda</taxon>
        <taxon>Chelicerata</taxon>
        <taxon>Arachnida</taxon>
        <taxon>Acari</taxon>
        <taxon>Parasitiformes</taxon>
        <taxon>Ixodida</taxon>
        <taxon>Ixodoidea</taxon>
        <taxon>Ixodidae</taxon>
        <taxon>Ixodinae</taxon>
        <taxon>Ixodes</taxon>
    </lineage>
</organism>
<reference evidence="2" key="1">
    <citation type="submission" date="2019-12" db="EMBL/GenBank/DDBJ databases">
        <title>An insight into the sialome of adult female Ixodes ricinus ticks feeding for 6 days.</title>
        <authorList>
            <person name="Perner J."/>
            <person name="Ribeiro J.M.C."/>
        </authorList>
    </citation>
    <scope>NUCLEOTIDE SEQUENCE</scope>
    <source>
        <strain evidence="2">Semi-engorged</strain>
        <tissue evidence="2">Salivary glands</tissue>
    </source>
</reference>
<feature type="signal peptide" evidence="1">
    <location>
        <begin position="1"/>
        <end position="17"/>
    </location>
</feature>
<dbReference type="AlphaFoldDB" id="A0A6B0UP67"/>
<name>A0A6B0UP67_IXORI</name>
<protein>
    <submittedName>
        <fullName evidence="2">Putative secreted protein</fullName>
    </submittedName>
</protein>
<sequence>MLGLLFFFFFLNANPHAIHLADPAITGTIVPFTLPTCPSLFGLQGSCTSVSFWSSNYGSLSFLGSRVFPGGYVGCSARKPARLPATVIGRPHTVIGQCQGQARCWLIAAGSDHADYLTECPT</sequence>